<feature type="transmembrane region" description="Helical" evidence="10">
    <location>
        <begin position="64"/>
        <end position="92"/>
    </location>
</feature>
<keyword evidence="2" id="KW-1003">Cell membrane</keyword>
<evidence type="ECO:0000256" key="8">
    <source>
        <dbReference type="ARBA" id="ARBA00023170"/>
    </source>
</evidence>
<dbReference type="InterPro" id="IPR004117">
    <property type="entry name" value="7tm6_olfct_rcpt"/>
</dbReference>
<evidence type="ECO:0000256" key="5">
    <source>
        <dbReference type="ARBA" id="ARBA00022725"/>
    </source>
</evidence>
<evidence type="ECO:0000256" key="6">
    <source>
        <dbReference type="ARBA" id="ARBA00022989"/>
    </source>
</evidence>
<feature type="transmembrane region" description="Helical" evidence="10">
    <location>
        <begin position="162"/>
        <end position="184"/>
    </location>
</feature>
<dbReference type="PANTHER" id="PTHR21137">
    <property type="entry name" value="ODORANT RECEPTOR"/>
    <property type="match status" value="1"/>
</dbReference>
<dbReference type="GO" id="GO:0005886">
    <property type="term" value="C:plasma membrane"/>
    <property type="evidence" value="ECO:0007669"/>
    <property type="project" value="UniProtKB-SubCell"/>
</dbReference>
<dbReference type="GO" id="GO:0005549">
    <property type="term" value="F:odorant binding"/>
    <property type="evidence" value="ECO:0007669"/>
    <property type="project" value="InterPro"/>
</dbReference>
<dbReference type="PANTHER" id="PTHR21137:SF35">
    <property type="entry name" value="ODORANT RECEPTOR 19A-RELATED"/>
    <property type="match status" value="1"/>
</dbReference>
<comment type="caution">
    <text evidence="11">The sequence shown here is derived from an EMBL/GenBank/DDBJ whole genome shotgun (WGS) entry which is preliminary data.</text>
</comment>
<evidence type="ECO:0000256" key="9">
    <source>
        <dbReference type="ARBA" id="ARBA00023224"/>
    </source>
</evidence>
<keyword evidence="7 10" id="KW-0472">Membrane</keyword>
<feature type="transmembrane region" description="Helical" evidence="10">
    <location>
        <begin position="12"/>
        <end position="38"/>
    </location>
</feature>
<keyword evidence="12" id="KW-1185">Reference proteome</keyword>
<dbReference type="Proteomes" id="UP001430953">
    <property type="component" value="Unassembled WGS sequence"/>
</dbReference>
<keyword evidence="6 10" id="KW-1133">Transmembrane helix</keyword>
<evidence type="ECO:0000313" key="11">
    <source>
        <dbReference type="EMBL" id="KAL0105544.1"/>
    </source>
</evidence>
<keyword evidence="9" id="KW-0807">Transducer</keyword>
<dbReference type="GO" id="GO:0004984">
    <property type="term" value="F:olfactory receptor activity"/>
    <property type="evidence" value="ECO:0007669"/>
    <property type="project" value="InterPro"/>
</dbReference>
<gene>
    <name evidence="11" type="ORF">PUN28_016906</name>
</gene>
<dbReference type="GO" id="GO:0007165">
    <property type="term" value="P:signal transduction"/>
    <property type="evidence" value="ECO:0007669"/>
    <property type="project" value="UniProtKB-KW"/>
</dbReference>
<proteinExistence type="predicted"/>
<feature type="transmembrane region" description="Helical" evidence="10">
    <location>
        <begin position="229"/>
        <end position="254"/>
    </location>
</feature>
<keyword evidence="4 10" id="KW-0812">Transmembrane</keyword>
<organism evidence="11 12">
    <name type="scientific">Cardiocondyla obscurior</name>
    <dbReference type="NCBI Taxonomy" id="286306"/>
    <lineage>
        <taxon>Eukaryota</taxon>
        <taxon>Metazoa</taxon>
        <taxon>Ecdysozoa</taxon>
        <taxon>Arthropoda</taxon>
        <taxon>Hexapoda</taxon>
        <taxon>Insecta</taxon>
        <taxon>Pterygota</taxon>
        <taxon>Neoptera</taxon>
        <taxon>Endopterygota</taxon>
        <taxon>Hymenoptera</taxon>
        <taxon>Apocrita</taxon>
        <taxon>Aculeata</taxon>
        <taxon>Formicoidea</taxon>
        <taxon>Formicidae</taxon>
        <taxon>Myrmicinae</taxon>
        <taxon>Cardiocondyla</taxon>
    </lineage>
</organism>
<name>A0AAW2ESY6_9HYME</name>
<dbReference type="EMBL" id="JADYXP020000019">
    <property type="protein sequence ID" value="KAL0105544.1"/>
    <property type="molecule type" value="Genomic_DNA"/>
</dbReference>
<reference evidence="11 12" key="1">
    <citation type="submission" date="2023-03" db="EMBL/GenBank/DDBJ databases">
        <title>High recombination rates correlate with genetic variation in Cardiocondyla obscurior ants.</title>
        <authorList>
            <person name="Errbii M."/>
        </authorList>
    </citation>
    <scope>NUCLEOTIDE SEQUENCE [LARGE SCALE GENOMIC DNA]</scope>
    <source>
        <strain evidence="11">Alpha-2009</strain>
        <tissue evidence="11">Whole body</tissue>
    </source>
</reference>
<evidence type="ECO:0000256" key="1">
    <source>
        <dbReference type="ARBA" id="ARBA00004651"/>
    </source>
</evidence>
<evidence type="ECO:0000256" key="10">
    <source>
        <dbReference type="SAM" id="Phobius"/>
    </source>
</evidence>
<dbReference type="AlphaFoldDB" id="A0AAW2ESY6"/>
<keyword evidence="8" id="KW-0675">Receptor</keyword>
<evidence type="ECO:0000256" key="2">
    <source>
        <dbReference type="ARBA" id="ARBA00022475"/>
    </source>
</evidence>
<protein>
    <submittedName>
        <fullName evidence="11">Uncharacterized protein</fullName>
    </submittedName>
</protein>
<evidence type="ECO:0000256" key="7">
    <source>
        <dbReference type="ARBA" id="ARBA00023136"/>
    </source>
</evidence>
<evidence type="ECO:0000256" key="3">
    <source>
        <dbReference type="ARBA" id="ARBA00022606"/>
    </source>
</evidence>
<dbReference type="Pfam" id="PF02949">
    <property type="entry name" value="7tm_6"/>
    <property type="match status" value="1"/>
</dbReference>
<feature type="transmembrane region" description="Helical" evidence="10">
    <location>
        <begin position="137"/>
        <end position="156"/>
    </location>
</feature>
<keyword evidence="5" id="KW-0552">Olfaction</keyword>
<accession>A0AAW2ESY6</accession>
<evidence type="ECO:0000313" key="12">
    <source>
        <dbReference type="Proteomes" id="UP001430953"/>
    </source>
</evidence>
<comment type="subcellular location">
    <subcellularLocation>
        <location evidence="1">Cell membrane</location>
        <topology evidence="1">Multi-pass membrane protein</topology>
    </subcellularLocation>
</comment>
<evidence type="ECO:0000256" key="4">
    <source>
        <dbReference type="ARBA" id="ARBA00022692"/>
    </source>
</evidence>
<sequence length="266" mass="30541">MKPHEEIIIQRYVDKCIVFYGASLFVFYGFLFATVTLIPPLMHQPFPSLAEYPFDVFYQPVKTIIFASQAIAGLMLTGQLCMNVFMALLIWFASARFEILSEELRKVTKTYHLFECIKKHQELLKYANDVSIVARPFALTTVCCSTVSLITILLFLLKDQSIVGIAWVCLFSSAALSEVFMYTWPAEHLIHSTNEIGHVAFEMLKKYYLINVWKCLQIIIIRSQKPITITIPCLMPALSFNYFAAYLSTILSYFTTLRVMMIEDAD</sequence>
<keyword evidence="3" id="KW-0716">Sensory transduction</keyword>